<comment type="caution">
    <text evidence="13">The sequence shown here is derived from an EMBL/GenBank/DDBJ whole genome shotgun (WGS) entry which is preliminary data.</text>
</comment>
<evidence type="ECO:0000259" key="12">
    <source>
        <dbReference type="PROSITE" id="PS52015"/>
    </source>
</evidence>
<dbReference type="OrthoDB" id="9810145at2"/>
<evidence type="ECO:0000256" key="9">
    <source>
        <dbReference type="ARBA" id="ARBA00023136"/>
    </source>
</evidence>
<dbReference type="PROSITE" id="PS52015">
    <property type="entry name" value="TONB_CTD"/>
    <property type="match status" value="1"/>
</dbReference>
<comment type="subcellular location">
    <subcellularLocation>
        <location evidence="1">Cell inner membrane</location>
        <topology evidence="1">Single-pass membrane protein</topology>
        <orientation evidence="1">Periplasmic side</orientation>
    </subcellularLocation>
</comment>
<dbReference type="SUPFAM" id="SSF74653">
    <property type="entry name" value="TolA/TonB C-terminal domain"/>
    <property type="match status" value="1"/>
</dbReference>
<evidence type="ECO:0000256" key="4">
    <source>
        <dbReference type="ARBA" id="ARBA00022475"/>
    </source>
</evidence>
<dbReference type="Gene3D" id="3.30.1150.10">
    <property type="match status" value="1"/>
</dbReference>
<organism evidence="13 14">
    <name type="scientific">Sorangium cellulosum</name>
    <name type="common">Polyangium cellulosum</name>
    <dbReference type="NCBI Taxonomy" id="56"/>
    <lineage>
        <taxon>Bacteria</taxon>
        <taxon>Pseudomonadati</taxon>
        <taxon>Myxococcota</taxon>
        <taxon>Polyangia</taxon>
        <taxon>Polyangiales</taxon>
        <taxon>Polyangiaceae</taxon>
        <taxon>Sorangium</taxon>
    </lineage>
</organism>
<dbReference type="PRINTS" id="PR01217">
    <property type="entry name" value="PRICHEXTENSN"/>
</dbReference>
<sequence>MHLETWNAGEADPERAKRLAIGYAAGLLLFAGIALSAARLSGAIRPPPPEEDVVDVKLAARIPEAPPVAAAPPPPPPAAEAPAPRAAAPRRAALVAPSAVPKEAPPEADPSEATPSDDDTYGEPGGAPGGVPGGIPGGMGTAGVAAPPPPPAPPPPAPQPRGPIHLPENATPPVALSCAPPVPPEAALSAGVEATVAVRFVVTETGEVTNVTIVRGHPLFNDAVLAAMKACRYKPAISDGRPVSVWRTVPFRFKAKR</sequence>
<evidence type="ECO:0000256" key="6">
    <source>
        <dbReference type="ARBA" id="ARBA00022692"/>
    </source>
</evidence>
<dbReference type="GO" id="GO:0015031">
    <property type="term" value="P:protein transport"/>
    <property type="evidence" value="ECO:0007669"/>
    <property type="project" value="UniProtKB-KW"/>
</dbReference>
<feature type="transmembrane region" description="Helical" evidence="11">
    <location>
        <begin position="20"/>
        <end position="38"/>
    </location>
</feature>
<reference evidence="13 14" key="1">
    <citation type="submission" date="2014-02" db="EMBL/GenBank/DDBJ databases">
        <title>The small core and large imbalanced accessory genome model reveals a collaborative survival strategy of Sorangium cellulosum strains in nature.</title>
        <authorList>
            <person name="Han K."/>
            <person name="Peng R."/>
            <person name="Blom J."/>
            <person name="Li Y.-Z."/>
        </authorList>
    </citation>
    <scope>NUCLEOTIDE SEQUENCE [LARGE SCALE GENOMIC DNA]</scope>
    <source>
        <strain evidence="13 14">So0008-312</strain>
    </source>
</reference>
<keyword evidence="5" id="KW-0997">Cell inner membrane</keyword>
<dbReference type="Proteomes" id="UP000075260">
    <property type="component" value="Unassembled WGS sequence"/>
</dbReference>
<keyword evidence="6 11" id="KW-0812">Transmembrane</keyword>
<evidence type="ECO:0000256" key="5">
    <source>
        <dbReference type="ARBA" id="ARBA00022519"/>
    </source>
</evidence>
<dbReference type="InterPro" id="IPR051045">
    <property type="entry name" value="TonB-dependent_transducer"/>
</dbReference>
<dbReference type="PANTHER" id="PTHR33446:SF2">
    <property type="entry name" value="PROTEIN TONB"/>
    <property type="match status" value="1"/>
</dbReference>
<feature type="compositionally biased region" description="Pro residues" evidence="10">
    <location>
        <begin position="146"/>
        <end position="161"/>
    </location>
</feature>
<proteinExistence type="inferred from homology"/>
<keyword evidence="3" id="KW-0813">Transport</keyword>
<accession>A0A150QDC5</accession>
<name>A0A150QDC5_SORCE</name>
<dbReference type="Pfam" id="PF03544">
    <property type="entry name" value="TonB_C"/>
    <property type="match status" value="1"/>
</dbReference>
<dbReference type="EMBL" id="JEMA01000783">
    <property type="protein sequence ID" value="KYF65975.1"/>
    <property type="molecule type" value="Genomic_DNA"/>
</dbReference>
<feature type="compositionally biased region" description="Pro residues" evidence="10">
    <location>
        <begin position="65"/>
        <end position="79"/>
    </location>
</feature>
<comment type="similarity">
    <text evidence="2">Belongs to the TonB family.</text>
</comment>
<evidence type="ECO:0000256" key="2">
    <source>
        <dbReference type="ARBA" id="ARBA00006555"/>
    </source>
</evidence>
<keyword evidence="8 11" id="KW-1133">Transmembrane helix</keyword>
<evidence type="ECO:0000313" key="13">
    <source>
        <dbReference type="EMBL" id="KYF65975.1"/>
    </source>
</evidence>
<dbReference type="GO" id="GO:0098797">
    <property type="term" value="C:plasma membrane protein complex"/>
    <property type="evidence" value="ECO:0007669"/>
    <property type="project" value="TreeGrafter"/>
</dbReference>
<feature type="domain" description="TonB C-terminal" evidence="12">
    <location>
        <begin position="168"/>
        <end position="257"/>
    </location>
</feature>
<dbReference type="NCBIfam" id="TIGR01352">
    <property type="entry name" value="tonB_Cterm"/>
    <property type="match status" value="1"/>
</dbReference>
<evidence type="ECO:0000256" key="3">
    <source>
        <dbReference type="ARBA" id="ARBA00022448"/>
    </source>
</evidence>
<protein>
    <submittedName>
        <fullName evidence="13">Energy transducer TonB</fullName>
    </submittedName>
</protein>
<dbReference type="GO" id="GO:0055085">
    <property type="term" value="P:transmembrane transport"/>
    <property type="evidence" value="ECO:0007669"/>
    <property type="project" value="InterPro"/>
</dbReference>
<keyword evidence="7" id="KW-0653">Protein transport</keyword>
<evidence type="ECO:0000256" key="11">
    <source>
        <dbReference type="SAM" id="Phobius"/>
    </source>
</evidence>
<evidence type="ECO:0000256" key="7">
    <source>
        <dbReference type="ARBA" id="ARBA00022927"/>
    </source>
</evidence>
<evidence type="ECO:0000256" key="8">
    <source>
        <dbReference type="ARBA" id="ARBA00022989"/>
    </source>
</evidence>
<dbReference type="InterPro" id="IPR037682">
    <property type="entry name" value="TonB_C"/>
</dbReference>
<evidence type="ECO:0000313" key="14">
    <source>
        <dbReference type="Proteomes" id="UP000075260"/>
    </source>
</evidence>
<keyword evidence="9 11" id="KW-0472">Membrane</keyword>
<evidence type="ECO:0000256" key="10">
    <source>
        <dbReference type="SAM" id="MobiDB-lite"/>
    </source>
</evidence>
<keyword evidence="4" id="KW-1003">Cell membrane</keyword>
<dbReference type="GO" id="GO:0031992">
    <property type="term" value="F:energy transducer activity"/>
    <property type="evidence" value="ECO:0007669"/>
    <property type="project" value="TreeGrafter"/>
</dbReference>
<evidence type="ECO:0000256" key="1">
    <source>
        <dbReference type="ARBA" id="ARBA00004383"/>
    </source>
</evidence>
<dbReference type="InterPro" id="IPR006260">
    <property type="entry name" value="TonB/TolA_C"/>
</dbReference>
<dbReference type="AlphaFoldDB" id="A0A150QDC5"/>
<dbReference type="RefSeq" id="WP_061610769.1">
    <property type="nucleotide sequence ID" value="NZ_JEMA01000783.1"/>
</dbReference>
<feature type="compositionally biased region" description="Gly residues" evidence="10">
    <location>
        <begin position="123"/>
        <end position="141"/>
    </location>
</feature>
<dbReference type="PANTHER" id="PTHR33446">
    <property type="entry name" value="PROTEIN TONB-RELATED"/>
    <property type="match status" value="1"/>
</dbReference>
<feature type="compositionally biased region" description="Low complexity" evidence="10">
    <location>
        <begin position="80"/>
        <end position="101"/>
    </location>
</feature>
<feature type="region of interest" description="Disordered" evidence="10">
    <location>
        <begin position="65"/>
        <end position="172"/>
    </location>
</feature>
<gene>
    <name evidence="13" type="ORF">BE15_47365</name>
</gene>